<dbReference type="AlphaFoldDB" id="E1F629"/>
<dbReference type="Pfam" id="PF03914">
    <property type="entry name" value="CBF"/>
    <property type="match status" value="1"/>
</dbReference>
<dbReference type="InterPro" id="IPR027193">
    <property type="entry name" value="Noc4"/>
</dbReference>
<sequence length="792" mass="88147">MGKPTENNYVSALSEMRKRILGENGQLELLEPLCRDVCSVDDPEYTGVTVAAINVTTEIFLELFTRYPKAMAGLALVDLPETNVIIDLKAAQESLSMDDNDLLVLRHATSFRLLLYKYAESSVSGKLCKAALYNMFEILRGEALIEAHQDSSVVLSQTTPWKTTEDGSIGLFPLQSYTLFLRYLLRPQAPKTLNDNFKRTFSNILNTYSDLCFFTFSAIDAIVQDIQDRVPLENIASSISTTSLINIFQLSLDAANHHIKSKTINYYIEYLATSVTCIKGCTRSASIPGITGLIDVISNSSIKIPQRRLSRGILDRVNLLLIYRAPRDHTAKDRKKGDNASMREHNLLQINSMLAEVQRLERENVAPPETEQFTPAYALEDAEGVRAVLFSCYYGICELLFSIACSIVRQSIATSDFTPAHNAIIAILSVSNQVTKQATSSSQSIYLIATMKKLSDLQQSLESITGSKLPATHYAKRFSLAYKLLVTDAMFDLCTSNNLPLNNFFEHLFSLLVPNVFSIPGCRQRLLRLLAKCLQTSYVASAIQACLLKRLSIVSLYVSANVTLSIVMLIIATLKRHTNLRWLLKNQGQEEPADVSAFHISPLSLSNCLQLWEGTSAPSITLIELTGLRNHYHPLIRKLIRLLESGSAFTAVHSYSKADGNFDAVVGLDERTFLEQEFTKGISSNEISLYNAENLVPNLKQHIIEGMDALTSYPGFPLVEAAVRQDWGRDLSGVMISLAEQRGSGVMMHSILQKAKTDVDFVVNGILSDCWIWNSQPFPTHIVPQVKEESEP</sequence>
<dbReference type="VEuPathDB" id="GiardiaDB:GLP15_1928"/>
<dbReference type="OrthoDB" id="10263185at2759"/>
<gene>
    <name evidence="3" type="ORF">GLP15_1928</name>
</gene>
<dbReference type="InterPro" id="IPR005612">
    <property type="entry name" value="CCAAT-binding_factor"/>
</dbReference>
<proteinExistence type="inferred from homology"/>
<dbReference type="GO" id="GO:0032040">
    <property type="term" value="C:small-subunit processome"/>
    <property type="evidence" value="ECO:0007669"/>
    <property type="project" value="TreeGrafter"/>
</dbReference>
<dbReference type="PANTHER" id="PTHR12455">
    <property type="entry name" value="NUCLEOLAR COMPLEX PROTEIN 4"/>
    <property type="match status" value="1"/>
</dbReference>
<comment type="similarity">
    <text evidence="1">Belongs to the CBF/MAK21 family.</text>
</comment>
<dbReference type="GO" id="GO:0030692">
    <property type="term" value="C:Noc4p-Nop14p complex"/>
    <property type="evidence" value="ECO:0007669"/>
    <property type="project" value="TreeGrafter"/>
</dbReference>
<dbReference type="GO" id="GO:0042254">
    <property type="term" value="P:ribosome biogenesis"/>
    <property type="evidence" value="ECO:0007669"/>
    <property type="project" value="InterPro"/>
</dbReference>
<evidence type="ECO:0000313" key="3">
    <source>
        <dbReference type="EMBL" id="EFO62092.1"/>
    </source>
</evidence>
<comment type="caution">
    <text evidence="3">The sequence shown here is derived from an EMBL/GenBank/DDBJ whole genome shotgun (WGS) entry which is preliminary data.</text>
</comment>
<accession>E1F629</accession>
<feature type="domain" description="CCAAT-binding factor" evidence="2">
    <location>
        <begin position="485"/>
        <end position="639"/>
    </location>
</feature>
<dbReference type="OMA" id="YLIATMK"/>
<evidence type="ECO:0000313" key="4">
    <source>
        <dbReference type="Proteomes" id="UP000008974"/>
    </source>
</evidence>
<name>E1F629_GIAIA</name>
<dbReference type="PANTHER" id="PTHR12455:SF0">
    <property type="entry name" value="NUCLEOLAR COMPLEX PROTEIN 4 HOMOLOG"/>
    <property type="match status" value="1"/>
</dbReference>
<evidence type="ECO:0000256" key="1">
    <source>
        <dbReference type="ARBA" id="ARBA00007797"/>
    </source>
</evidence>
<protein>
    <recommendedName>
        <fullName evidence="2">CCAAT-binding factor domain-containing protein</fullName>
    </recommendedName>
</protein>
<reference evidence="3 4" key="1">
    <citation type="journal article" date="2010" name="BMC Genomics">
        <title>Genome analysis and comparative genomics of a Giardia intestinalis assemblage E isolate.</title>
        <authorList>
            <person name="Jerlstrom-Hultqvist J."/>
            <person name="Franzen O."/>
            <person name="Ankarklev J."/>
            <person name="Xu F."/>
            <person name="Nohynkova E."/>
            <person name="Andersson J.O."/>
            <person name="Svard S.G."/>
            <person name="Andersson B."/>
        </authorList>
    </citation>
    <scope>NUCLEOTIDE SEQUENCE [LARGE SCALE GENOMIC DNA]</scope>
    <source>
        <strain evidence="3 4">P15</strain>
    </source>
</reference>
<organism evidence="3 4">
    <name type="scientific">Giardia intestinalis (strain P15)</name>
    <name type="common">Giardia lamblia</name>
    <dbReference type="NCBI Taxonomy" id="658858"/>
    <lineage>
        <taxon>Eukaryota</taxon>
        <taxon>Metamonada</taxon>
        <taxon>Diplomonadida</taxon>
        <taxon>Hexamitidae</taxon>
        <taxon>Giardiinae</taxon>
        <taxon>Giardia</taxon>
    </lineage>
</organism>
<evidence type="ECO:0000259" key="2">
    <source>
        <dbReference type="Pfam" id="PF03914"/>
    </source>
</evidence>
<dbReference type="EMBL" id="ACVC01000194">
    <property type="protein sequence ID" value="EFO62092.1"/>
    <property type="molecule type" value="Genomic_DNA"/>
</dbReference>
<dbReference type="Proteomes" id="UP000008974">
    <property type="component" value="Unassembled WGS sequence"/>
</dbReference>